<feature type="compositionally biased region" description="Polar residues" evidence="14">
    <location>
        <begin position="237"/>
        <end position="248"/>
    </location>
</feature>
<dbReference type="CDD" id="cd16461">
    <property type="entry name" value="RING-H2_EL5-like"/>
    <property type="match status" value="1"/>
</dbReference>
<evidence type="ECO:0000256" key="9">
    <source>
        <dbReference type="ARBA" id="ARBA00022786"/>
    </source>
</evidence>
<dbReference type="UniPathway" id="UPA00143"/>
<evidence type="ECO:0000256" key="12">
    <source>
        <dbReference type="ARBA" id="ARBA00023136"/>
    </source>
</evidence>
<accession>A0A7J6XDL6</accession>
<name>A0A7J6XDL6_THATH</name>
<evidence type="ECO:0000256" key="15">
    <source>
        <dbReference type="SAM" id="Phobius"/>
    </source>
</evidence>
<dbReference type="EC" id="2.3.2.27" evidence="4"/>
<feature type="transmembrane region" description="Helical" evidence="15">
    <location>
        <begin position="55"/>
        <end position="75"/>
    </location>
</feature>
<evidence type="ECO:0000256" key="3">
    <source>
        <dbReference type="ARBA" id="ARBA00004906"/>
    </source>
</evidence>
<reference evidence="17 18" key="1">
    <citation type="submission" date="2020-06" db="EMBL/GenBank/DDBJ databases">
        <title>Transcriptomic and genomic resources for Thalictrum thalictroides and T. hernandezii: Facilitating candidate gene discovery in an emerging model plant lineage.</title>
        <authorList>
            <person name="Arias T."/>
            <person name="Riano-Pachon D.M."/>
            <person name="Di Stilio V.S."/>
        </authorList>
    </citation>
    <scope>NUCLEOTIDE SEQUENCE [LARGE SCALE GENOMIC DNA]</scope>
    <source>
        <strain evidence="18">cv. WT478/WT964</strain>
        <tissue evidence="17">Leaves</tissue>
    </source>
</reference>
<evidence type="ECO:0000256" key="13">
    <source>
        <dbReference type="PROSITE-ProRule" id="PRU00175"/>
    </source>
</evidence>
<evidence type="ECO:0000256" key="6">
    <source>
        <dbReference type="ARBA" id="ARBA00022692"/>
    </source>
</evidence>
<dbReference type="Gene3D" id="3.30.40.10">
    <property type="entry name" value="Zinc/RING finger domain, C3HC4 (zinc finger)"/>
    <property type="match status" value="1"/>
</dbReference>
<evidence type="ECO:0000256" key="2">
    <source>
        <dbReference type="ARBA" id="ARBA00004167"/>
    </source>
</evidence>
<evidence type="ECO:0000313" key="17">
    <source>
        <dbReference type="EMBL" id="KAF5207844.1"/>
    </source>
</evidence>
<evidence type="ECO:0000256" key="1">
    <source>
        <dbReference type="ARBA" id="ARBA00000900"/>
    </source>
</evidence>
<feature type="region of interest" description="Disordered" evidence="14">
    <location>
        <begin position="210"/>
        <end position="265"/>
    </location>
</feature>
<comment type="catalytic activity">
    <reaction evidence="1">
        <text>S-ubiquitinyl-[E2 ubiquitin-conjugating enzyme]-L-cysteine + [acceptor protein]-L-lysine = [E2 ubiquitin-conjugating enzyme]-L-cysteine + N(6)-ubiquitinyl-[acceptor protein]-L-lysine.</text>
        <dbReference type="EC" id="2.3.2.27"/>
    </reaction>
</comment>
<dbReference type="Proteomes" id="UP000554482">
    <property type="component" value="Unassembled WGS sequence"/>
</dbReference>
<dbReference type="SMART" id="SM00184">
    <property type="entry name" value="RING"/>
    <property type="match status" value="1"/>
</dbReference>
<keyword evidence="8 13" id="KW-0863">Zinc-finger</keyword>
<dbReference type="Pfam" id="PF13639">
    <property type="entry name" value="zf-RING_2"/>
    <property type="match status" value="1"/>
</dbReference>
<comment type="subcellular location">
    <subcellularLocation>
        <location evidence="2">Membrane</location>
        <topology evidence="2">Single-pass membrane protein</topology>
    </subcellularLocation>
</comment>
<evidence type="ECO:0000256" key="4">
    <source>
        <dbReference type="ARBA" id="ARBA00012483"/>
    </source>
</evidence>
<keyword evidence="12 15" id="KW-0472">Membrane</keyword>
<keyword evidence="7" id="KW-0479">Metal-binding</keyword>
<dbReference type="GO" id="GO:0016020">
    <property type="term" value="C:membrane"/>
    <property type="evidence" value="ECO:0007669"/>
    <property type="project" value="UniProtKB-SubCell"/>
</dbReference>
<dbReference type="EMBL" id="JABWDY010000877">
    <property type="protein sequence ID" value="KAF5207844.1"/>
    <property type="molecule type" value="Genomic_DNA"/>
</dbReference>
<dbReference type="InterPro" id="IPR001841">
    <property type="entry name" value="Znf_RING"/>
</dbReference>
<feature type="region of interest" description="Disordered" evidence="14">
    <location>
        <begin position="327"/>
        <end position="353"/>
    </location>
</feature>
<dbReference type="InterPro" id="IPR013083">
    <property type="entry name" value="Znf_RING/FYVE/PHD"/>
</dbReference>
<comment type="pathway">
    <text evidence="3">Protein modification; protein ubiquitination.</text>
</comment>
<dbReference type="OrthoDB" id="9984778at2759"/>
<keyword evidence="9" id="KW-0833">Ubl conjugation pathway</keyword>
<dbReference type="GO" id="GO:0008270">
    <property type="term" value="F:zinc ion binding"/>
    <property type="evidence" value="ECO:0007669"/>
    <property type="project" value="UniProtKB-KW"/>
</dbReference>
<gene>
    <name evidence="17" type="ORF">FRX31_002568</name>
</gene>
<keyword evidence="5" id="KW-0808">Transferase</keyword>
<evidence type="ECO:0000256" key="10">
    <source>
        <dbReference type="ARBA" id="ARBA00022833"/>
    </source>
</evidence>
<evidence type="ECO:0000256" key="7">
    <source>
        <dbReference type="ARBA" id="ARBA00022723"/>
    </source>
</evidence>
<evidence type="ECO:0000259" key="16">
    <source>
        <dbReference type="PROSITE" id="PS50089"/>
    </source>
</evidence>
<dbReference type="GO" id="GO:0016567">
    <property type="term" value="P:protein ubiquitination"/>
    <property type="evidence" value="ECO:0007669"/>
    <property type="project" value="UniProtKB-UniPathway"/>
</dbReference>
<proteinExistence type="predicted"/>
<dbReference type="GO" id="GO:0061630">
    <property type="term" value="F:ubiquitin protein ligase activity"/>
    <property type="evidence" value="ECO:0007669"/>
    <property type="project" value="UniProtKB-EC"/>
</dbReference>
<dbReference type="AlphaFoldDB" id="A0A7J6XDL6"/>
<evidence type="ECO:0000313" key="18">
    <source>
        <dbReference type="Proteomes" id="UP000554482"/>
    </source>
</evidence>
<evidence type="ECO:0000256" key="8">
    <source>
        <dbReference type="ARBA" id="ARBA00022771"/>
    </source>
</evidence>
<keyword evidence="6 15" id="KW-0812">Transmembrane</keyword>
<evidence type="ECO:0000256" key="5">
    <source>
        <dbReference type="ARBA" id="ARBA00022679"/>
    </source>
</evidence>
<sequence length="390" mass="42880">MGNRRLLFGPILVPNKTLFYCSDDCLDDLFPPISSPPVHIDFETTTSKTQHISPIVVIIVAILGGCFLLVSYYAIIVKFCSNWNNSRRPQVPIQQDLDNTHEDFLDENHGPFVVVDHPIWYINTVGLEKSVIDSIAVFKYKKGEGYVEGTDCSVCLSEFEDDETLRLLPKCSHAFHVPCIDTWLRNHTNCPSCRAPIVATPQPVVSASTGVGLNSNSAGMREEARVEDLESGGRLGTDQNSVSDLNSGDQDESEEQDINSGIDIPNKDLLAPLEMSKFRVFSDLSDNHRVATNGMHPMRRSASMDINPASIFCFSVANALPIEEDEGSSVVRSERETKDNSSPGLLRLMGGSSKGKLWSNGPAFMKRSFSTGGKLMFSRSSQSQSSTPPL</sequence>
<dbReference type="PROSITE" id="PS50089">
    <property type="entry name" value="ZF_RING_2"/>
    <property type="match status" value="1"/>
</dbReference>
<dbReference type="PANTHER" id="PTHR46913">
    <property type="entry name" value="RING-H2 FINGER PROTEIN ATL16"/>
    <property type="match status" value="1"/>
</dbReference>
<keyword evidence="10" id="KW-0862">Zinc</keyword>
<evidence type="ECO:0000256" key="11">
    <source>
        <dbReference type="ARBA" id="ARBA00022989"/>
    </source>
</evidence>
<dbReference type="PANTHER" id="PTHR46913:SF19">
    <property type="entry name" value="RING-TYPE E3 UBIQUITIN TRANSFERASE"/>
    <property type="match status" value="1"/>
</dbReference>
<keyword evidence="11 15" id="KW-1133">Transmembrane helix</keyword>
<dbReference type="FunFam" id="3.30.40.10:FF:000233">
    <property type="entry name" value="RING-H2 finger protein ATL54"/>
    <property type="match status" value="1"/>
</dbReference>
<comment type="caution">
    <text evidence="17">The sequence shown here is derived from an EMBL/GenBank/DDBJ whole genome shotgun (WGS) entry which is preliminary data.</text>
</comment>
<dbReference type="SUPFAM" id="SSF57850">
    <property type="entry name" value="RING/U-box"/>
    <property type="match status" value="1"/>
</dbReference>
<keyword evidence="18" id="KW-1185">Reference proteome</keyword>
<evidence type="ECO:0000256" key="14">
    <source>
        <dbReference type="SAM" id="MobiDB-lite"/>
    </source>
</evidence>
<organism evidence="17 18">
    <name type="scientific">Thalictrum thalictroides</name>
    <name type="common">Rue-anemone</name>
    <name type="synonym">Anemone thalictroides</name>
    <dbReference type="NCBI Taxonomy" id="46969"/>
    <lineage>
        <taxon>Eukaryota</taxon>
        <taxon>Viridiplantae</taxon>
        <taxon>Streptophyta</taxon>
        <taxon>Embryophyta</taxon>
        <taxon>Tracheophyta</taxon>
        <taxon>Spermatophyta</taxon>
        <taxon>Magnoliopsida</taxon>
        <taxon>Ranunculales</taxon>
        <taxon>Ranunculaceae</taxon>
        <taxon>Thalictroideae</taxon>
        <taxon>Thalictrum</taxon>
    </lineage>
</organism>
<feature type="domain" description="RING-type" evidence="16">
    <location>
        <begin position="152"/>
        <end position="194"/>
    </location>
</feature>
<protein>
    <recommendedName>
        <fullName evidence="4">RING-type E3 ubiquitin transferase</fullName>
        <ecNumber evidence="4">2.3.2.27</ecNumber>
    </recommendedName>
</protein>
<dbReference type="InterPro" id="IPR044600">
    <property type="entry name" value="ATL1/ATL16-like"/>
</dbReference>